<evidence type="ECO:0000256" key="7">
    <source>
        <dbReference type="SAM" id="MobiDB-lite"/>
    </source>
</evidence>
<accession>A0A8K0GL00</accession>
<dbReference type="OrthoDB" id="10255969at2759"/>
<feature type="region of interest" description="Disordered" evidence="7">
    <location>
        <begin position="1"/>
        <end position="21"/>
    </location>
</feature>
<feature type="transmembrane region" description="Helical" evidence="8">
    <location>
        <begin position="658"/>
        <end position="677"/>
    </location>
</feature>
<keyword evidence="2 8" id="KW-0812">Transmembrane</keyword>
<dbReference type="PANTHER" id="PTHR43038">
    <property type="entry name" value="ATP-BINDING CASSETTE, SUB-FAMILY H, MEMBER 1"/>
    <property type="match status" value="1"/>
</dbReference>
<dbReference type="SUPFAM" id="SSF52540">
    <property type="entry name" value="P-loop containing nucleoside triphosphate hydrolases"/>
    <property type="match status" value="1"/>
</dbReference>
<evidence type="ECO:0000313" key="12">
    <source>
        <dbReference type="Proteomes" id="UP000801492"/>
    </source>
</evidence>
<keyword evidence="4" id="KW-0067">ATP-binding</keyword>
<evidence type="ECO:0000259" key="9">
    <source>
        <dbReference type="PROSITE" id="PS50893"/>
    </source>
</evidence>
<dbReference type="AlphaFoldDB" id="A0A8K0GL00"/>
<organism evidence="11 12">
    <name type="scientific">Ignelater luminosus</name>
    <name type="common">Cucubano</name>
    <name type="synonym">Pyrophorus luminosus</name>
    <dbReference type="NCBI Taxonomy" id="2038154"/>
    <lineage>
        <taxon>Eukaryota</taxon>
        <taxon>Metazoa</taxon>
        <taxon>Ecdysozoa</taxon>
        <taxon>Arthropoda</taxon>
        <taxon>Hexapoda</taxon>
        <taxon>Insecta</taxon>
        <taxon>Pterygota</taxon>
        <taxon>Neoptera</taxon>
        <taxon>Endopterygota</taxon>
        <taxon>Coleoptera</taxon>
        <taxon>Polyphaga</taxon>
        <taxon>Elateriformia</taxon>
        <taxon>Elateroidea</taxon>
        <taxon>Elateridae</taxon>
        <taxon>Agrypninae</taxon>
        <taxon>Pyrophorini</taxon>
        <taxon>Ignelater</taxon>
    </lineage>
</organism>
<feature type="transmembrane region" description="Helical" evidence="8">
    <location>
        <begin position="715"/>
        <end position="735"/>
    </location>
</feature>
<gene>
    <name evidence="11" type="ORF">ILUMI_02244</name>
</gene>
<keyword evidence="5 8" id="KW-1133">Transmembrane helix</keyword>
<dbReference type="EMBL" id="VTPC01000899">
    <property type="protein sequence ID" value="KAF2903929.1"/>
    <property type="molecule type" value="Genomic_DNA"/>
</dbReference>
<keyword evidence="3" id="KW-0547">Nucleotide-binding</keyword>
<evidence type="ECO:0008006" key="13">
    <source>
        <dbReference type="Google" id="ProtNLM"/>
    </source>
</evidence>
<dbReference type="GO" id="GO:0140359">
    <property type="term" value="F:ABC-type transporter activity"/>
    <property type="evidence" value="ECO:0007669"/>
    <property type="project" value="InterPro"/>
</dbReference>
<proteinExistence type="predicted"/>
<protein>
    <recommendedName>
        <fullName evidence="13">ABC transporter domain-containing protein</fullName>
    </recommendedName>
</protein>
<dbReference type="Pfam" id="PF12698">
    <property type="entry name" value="ABC2_membrane_3"/>
    <property type="match status" value="1"/>
</dbReference>
<dbReference type="InterPro" id="IPR013525">
    <property type="entry name" value="ABC2_TM"/>
</dbReference>
<evidence type="ECO:0000256" key="2">
    <source>
        <dbReference type="ARBA" id="ARBA00022692"/>
    </source>
</evidence>
<evidence type="ECO:0000256" key="5">
    <source>
        <dbReference type="ARBA" id="ARBA00022989"/>
    </source>
</evidence>
<evidence type="ECO:0000256" key="4">
    <source>
        <dbReference type="ARBA" id="ARBA00022840"/>
    </source>
</evidence>
<evidence type="ECO:0000259" key="10">
    <source>
        <dbReference type="PROSITE" id="PS51012"/>
    </source>
</evidence>
<dbReference type="InterPro" id="IPR047817">
    <property type="entry name" value="ABC2_TM_bact-type"/>
</dbReference>
<dbReference type="PROSITE" id="PS50893">
    <property type="entry name" value="ABC_TRANSPORTER_2"/>
    <property type="match status" value="1"/>
</dbReference>
<feature type="transmembrane region" description="Helical" evidence="8">
    <location>
        <begin position="546"/>
        <end position="570"/>
    </location>
</feature>
<evidence type="ECO:0000256" key="3">
    <source>
        <dbReference type="ARBA" id="ARBA00022741"/>
    </source>
</evidence>
<dbReference type="GO" id="GO:0005524">
    <property type="term" value="F:ATP binding"/>
    <property type="evidence" value="ECO:0007669"/>
    <property type="project" value="UniProtKB-KW"/>
</dbReference>
<dbReference type="InterPro" id="IPR003439">
    <property type="entry name" value="ABC_transporter-like_ATP-bd"/>
</dbReference>
<dbReference type="Pfam" id="PF00005">
    <property type="entry name" value="ABC_tran"/>
    <property type="match status" value="1"/>
</dbReference>
<dbReference type="GO" id="GO:0016887">
    <property type="term" value="F:ATP hydrolysis activity"/>
    <property type="evidence" value="ECO:0007669"/>
    <property type="project" value="InterPro"/>
</dbReference>
<evidence type="ECO:0000256" key="1">
    <source>
        <dbReference type="ARBA" id="ARBA00004141"/>
    </source>
</evidence>
<dbReference type="InterPro" id="IPR003593">
    <property type="entry name" value="AAA+_ATPase"/>
</dbReference>
<dbReference type="InterPro" id="IPR027417">
    <property type="entry name" value="P-loop_NTPase"/>
</dbReference>
<comment type="caution">
    <text evidence="11">The sequence shown here is derived from an EMBL/GenBank/DDBJ whole genome shotgun (WGS) entry which is preliminary data.</text>
</comment>
<feature type="transmembrane region" description="Helical" evidence="8">
    <location>
        <begin position="366"/>
        <end position="388"/>
    </location>
</feature>
<comment type="subcellular location">
    <subcellularLocation>
        <location evidence="1">Membrane</location>
        <topology evidence="1">Multi-pass membrane protein</topology>
    </subcellularLocation>
</comment>
<dbReference type="GO" id="GO:0016020">
    <property type="term" value="C:membrane"/>
    <property type="evidence" value="ECO:0007669"/>
    <property type="project" value="UniProtKB-SubCell"/>
</dbReference>
<dbReference type="PANTHER" id="PTHR43038:SF3">
    <property type="entry name" value="ABC TRANSPORTER G FAMILY MEMBER 20 ISOFORM X1"/>
    <property type="match status" value="1"/>
</dbReference>
<evidence type="ECO:0000256" key="8">
    <source>
        <dbReference type="SAM" id="Phobius"/>
    </source>
</evidence>
<feature type="transmembrane region" description="Helical" evidence="8">
    <location>
        <begin position="625"/>
        <end position="646"/>
    </location>
</feature>
<keyword evidence="6 8" id="KW-0472">Membrane</keyword>
<reference evidence="11" key="1">
    <citation type="submission" date="2019-08" db="EMBL/GenBank/DDBJ databases">
        <title>The genome of the North American firefly Photinus pyralis.</title>
        <authorList>
            <consortium name="Photinus pyralis genome working group"/>
            <person name="Fallon T.R."/>
            <person name="Sander Lower S.E."/>
            <person name="Weng J.-K."/>
        </authorList>
    </citation>
    <scope>NUCLEOTIDE SEQUENCE</scope>
    <source>
        <strain evidence="11">TRF0915ILg1</strain>
        <tissue evidence="11">Whole body</tissue>
    </source>
</reference>
<feature type="domain" description="ABC transporter" evidence="9">
    <location>
        <begin position="31"/>
        <end position="264"/>
    </location>
</feature>
<evidence type="ECO:0000256" key="6">
    <source>
        <dbReference type="ARBA" id="ARBA00023136"/>
    </source>
</evidence>
<dbReference type="PROSITE" id="PS51012">
    <property type="entry name" value="ABC_TM2"/>
    <property type="match status" value="1"/>
</dbReference>
<dbReference type="SMART" id="SM00382">
    <property type="entry name" value="AAA"/>
    <property type="match status" value="1"/>
</dbReference>
<evidence type="ECO:0000313" key="11">
    <source>
        <dbReference type="EMBL" id="KAF2903929.1"/>
    </source>
</evidence>
<name>A0A8K0GL00_IGNLU</name>
<feature type="domain" description="ABC transmembrane type-2" evidence="10">
    <location>
        <begin position="492"/>
        <end position="736"/>
    </location>
</feature>
<sequence>MASNALLSRLSPGPSAKKIPTAAKRQIHPIIEIVDGSKHYGVCGHWQQVLRNFNISVYGGEVYALLGPHGCGKSTVLNVILGFKTLNIGHVKVFGFKPGHELSGIPGVRVGYTPQSSGLYPEFTINETLRYYGALLRLNKDYIVHRMTFLSNLLALPNDKQIIKHCTEGSKRQISFAVALLHEPELLILDEPCAGIDPLLRRSMWEHMKDLAKEDKTILVTTQSCEEAKLADKIGFMRNGHLLIDGNPKELLKTHNERQLESLYRKVYSLEGMALRPTSSLQENPLIKLEPLNVTSSEGFIYTGGEGSSTDSSISKSRRRVSSVGAPQTVVKRSAKSTRNWCRCCPSLKRLCVLVIRDFVRMIKNYFSLILFLLVPAFFLMIFCVTIGTTPSSLLVGIVNYESNEEDCLISHDYFLSCQVLDLIDPGIIIQVEYPTEEEAWKAATNLEVKAILVIKREFTPYINRILSQIILGKDDATIEEVPMKLSLDLTSRIVANTIESTIKHGIEVYLRKATKGTQVEDAGSGYPLQVSDPIFGSQYTTDTEYMAPGLALIFIYHSAAFLAAITLVTDRVNKLTQRNYLAGVHLEETVLSHMIVYGIITLIQAVLLFAVLLVVFNMSNKGSLLYVSVIILIQVWCGISFGIFVSMISKTGVAAGLWIFCCVVATFILCGVHWPLDGLPHDLHMIIQFLPQTKAIEGVRSILQKGTSIVHKRVWHGMVVPACWLFIFTLAYSFTNNIV</sequence>
<feature type="transmembrane region" description="Helical" evidence="8">
    <location>
        <begin position="591"/>
        <end position="619"/>
    </location>
</feature>
<dbReference type="CDD" id="cd03230">
    <property type="entry name" value="ABC_DR_subfamily_A"/>
    <property type="match status" value="1"/>
</dbReference>
<dbReference type="Gene3D" id="3.40.50.300">
    <property type="entry name" value="P-loop containing nucleotide triphosphate hydrolases"/>
    <property type="match status" value="1"/>
</dbReference>
<dbReference type="Proteomes" id="UP000801492">
    <property type="component" value="Unassembled WGS sequence"/>
</dbReference>
<keyword evidence="12" id="KW-1185">Reference proteome</keyword>